<dbReference type="CDD" id="cd00180">
    <property type="entry name" value="PKc"/>
    <property type="match status" value="1"/>
</dbReference>
<evidence type="ECO:0000313" key="10">
    <source>
        <dbReference type="RefSeq" id="XP_022082885.1"/>
    </source>
</evidence>
<evidence type="ECO:0000256" key="2">
    <source>
        <dbReference type="ARBA" id="ARBA00022741"/>
    </source>
</evidence>
<keyword evidence="1" id="KW-0808">Transferase</keyword>
<evidence type="ECO:0000313" key="12">
    <source>
        <dbReference type="RefSeq" id="XP_022082903.1"/>
    </source>
</evidence>
<dbReference type="Gene3D" id="3.30.200.20">
    <property type="entry name" value="Phosphorylase Kinase, domain 1"/>
    <property type="match status" value="1"/>
</dbReference>
<dbReference type="RefSeq" id="XP_022082885.1">
    <property type="nucleotide sequence ID" value="XM_022227193.1"/>
</dbReference>
<evidence type="ECO:0000256" key="4">
    <source>
        <dbReference type="ARBA" id="ARBA00022840"/>
    </source>
</evidence>
<dbReference type="SMART" id="SM00220">
    <property type="entry name" value="S_TKc"/>
    <property type="match status" value="1"/>
</dbReference>
<dbReference type="RefSeq" id="XP_022082903.1">
    <property type="nucleotide sequence ID" value="XM_022227211.1"/>
</dbReference>
<keyword evidence="4 5" id="KW-0067">ATP-binding</keyword>
<feature type="compositionally biased region" description="Basic and acidic residues" evidence="6">
    <location>
        <begin position="130"/>
        <end position="151"/>
    </location>
</feature>
<evidence type="ECO:0000256" key="5">
    <source>
        <dbReference type="PROSITE-ProRule" id="PRU10141"/>
    </source>
</evidence>
<proteinExistence type="predicted"/>
<dbReference type="InterPro" id="IPR011009">
    <property type="entry name" value="Kinase-like_dom_sf"/>
</dbReference>
<evidence type="ECO:0000256" key="3">
    <source>
        <dbReference type="ARBA" id="ARBA00022777"/>
    </source>
</evidence>
<dbReference type="PROSITE" id="PS50011">
    <property type="entry name" value="PROTEIN_KINASE_DOM"/>
    <property type="match status" value="1"/>
</dbReference>
<feature type="binding site" evidence="5">
    <location>
        <position position="325"/>
    </location>
    <ligand>
        <name>ATP</name>
        <dbReference type="ChEBI" id="CHEBI:30616"/>
    </ligand>
</feature>
<dbReference type="KEGG" id="aplc:110975065"/>
<dbReference type="RefSeq" id="XP_022082876.1">
    <property type="nucleotide sequence ID" value="XM_022227184.1"/>
</dbReference>
<gene>
    <name evidence="9 10 11 12" type="primary">LOC110975065</name>
</gene>
<dbReference type="SUPFAM" id="SSF56112">
    <property type="entry name" value="Protein kinase-like (PK-like)"/>
    <property type="match status" value="1"/>
</dbReference>
<dbReference type="InterPro" id="IPR017441">
    <property type="entry name" value="Protein_kinase_ATP_BS"/>
</dbReference>
<organism evidence="8 9">
    <name type="scientific">Acanthaster planci</name>
    <name type="common">Crown-of-thorns starfish</name>
    <dbReference type="NCBI Taxonomy" id="133434"/>
    <lineage>
        <taxon>Eukaryota</taxon>
        <taxon>Metazoa</taxon>
        <taxon>Echinodermata</taxon>
        <taxon>Eleutherozoa</taxon>
        <taxon>Asterozoa</taxon>
        <taxon>Asteroidea</taxon>
        <taxon>Valvatacea</taxon>
        <taxon>Valvatida</taxon>
        <taxon>Acanthasteridae</taxon>
        <taxon>Acanthaster</taxon>
    </lineage>
</organism>
<feature type="compositionally biased region" description="Polar residues" evidence="6">
    <location>
        <begin position="13"/>
        <end position="23"/>
    </location>
</feature>
<feature type="domain" description="Protein kinase" evidence="7">
    <location>
        <begin position="296"/>
        <end position="558"/>
    </location>
</feature>
<dbReference type="Pfam" id="PF00069">
    <property type="entry name" value="Pkinase"/>
    <property type="match status" value="1"/>
</dbReference>
<keyword evidence="3" id="KW-0418">Kinase</keyword>
<dbReference type="InterPro" id="IPR050538">
    <property type="entry name" value="MAP_kinase_kinase_kinase"/>
</dbReference>
<reference evidence="9 10" key="1">
    <citation type="submission" date="2025-04" db="UniProtKB">
        <authorList>
            <consortium name="RefSeq"/>
        </authorList>
    </citation>
    <scope>IDENTIFICATION</scope>
</reference>
<evidence type="ECO:0000256" key="1">
    <source>
        <dbReference type="ARBA" id="ARBA00022679"/>
    </source>
</evidence>
<dbReference type="Gene3D" id="1.10.510.10">
    <property type="entry name" value="Transferase(Phosphotransferase) domain 1"/>
    <property type="match status" value="1"/>
</dbReference>
<dbReference type="PROSITE" id="PS00107">
    <property type="entry name" value="PROTEIN_KINASE_ATP"/>
    <property type="match status" value="1"/>
</dbReference>
<dbReference type="GO" id="GO:0004672">
    <property type="term" value="F:protein kinase activity"/>
    <property type="evidence" value="ECO:0007669"/>
    <property type="project" value="InterPro"/>
</dbReference>
<dbReference type="GO" id="GO:0005524">
    <property type="term" value="F:ATP binding"/>
    <property type="evidence" value="ECO:0007669"/>
    <property type="project" value="UniProtKB-UniRule"/>
</dbReference>
<feature type="compositionally biased region" description="Polar residues" evidence="6">
    <location>
        <begin position="82"/>
        <end position="111"/>
    </location>
</feature>
<name>A0A8B7XSE6_ACAPL</name>
<dbReference type="OrthoDB" id="8693905at2759"/>
<dbReference type="InterPro" id="IPR000719">
    <property type="entry name" value="Prot_kinase_dom"/>
</dbReference>
<keyword evidence="2 5" id="KW-0547">Nucleotide-binding</keyword>
<feature type="region of interest" description="Disordered" evidence="6">
    <location>
        <begin position="1"/>
        <end position="23"/>
    </location>
</feature>
<dbReference type="RefSeq" id="XP_022082895.1">
    <property type="nucleotide sequence ID" value="XM_022227203.1"/>
</dbReference>
<keyword evidence="8" id="KW-1185">Reference proteome</keyword>
<dbReference type="Proteomes" id="UP000694845">
    <property type="component" value="Unplaced"/>
</dbReference>
<dbReference type="PANTHER" id="PTHR48016">
    <property type="entry name" value="MAP KINASE KINASE KINASE SSK2-RELATED-RELATED"/>
    <property type="match status" value="1"/>
</dbReference>
<evidence type="ECO:0000313" key="9">
    <source>
        <dbReference type="RefSeq" id="XP_022082876.1"/>
    </source>
</evidence>
<evidence type="ECO:0000313" key="8">
    <source>
        <dbReference type="Proteomes" id="UP000694845"/>
    </source>
</evidence>
<feature type="region of interest" description="Disordered" evidence="6">
    <location>
        <begin position="70"/>
        <end position="225"/>
    </location>
</feature>
<evidence type="ECO:0000259" key="7">
    <source>
        <dbReference type="PROSITE" id="PS50011"/>
    </source>
</evidence>
<evidence type="ECO:0000256" key="6">
    <source>
        <dbReference type="SAM" id="MobiDB-lite"/>
    </source>
</evidence>
<dbReference type="PANTHER" id="PTHR48016:SF56">
    <property type="entry name" value="MAPKK KINASE"/>
    <property type="match status" value="1"/>
</dbReference>
<dbReference type="AlphaFoldDB" id="A0A8B7XSE6"/>
<evidence type="ECO:0000313" key="11">
    <source>
        <dbReference type="RefSeq" id="XP_022082895.1"/>
    </source>
</evidence>
<sequence>MSTSVRYKEPSQPADTGTDSNGASCLVTASSEKQFRELLKRVLLVMDGALSDLLPACRLWDHNLEVFSAKDNESGSHGSGKEFSSANKGSRGQDCQTPRSGQTSPPTQVPKSSGGGGDDGDGSRRPPSGADKKKLDCDRPSENKTKKKTAEEGESDSAEAELGSGDEAAGQPTENGMQAPNMVGAALEEEFEPSPELDQGRNFQGARNPPFQSFLEDQNPPLPLESWLPEGGVVRPDRSAAVGVMQGDCGQLNEAARRIDHERDLDPAILAEVQDGVLMDEGLIAENGHYIENDQFLKLEQIGKGAFSKVFLIEDNQSKKHYAVKCVPLERFFLYEVLLWSDLEHNNIGHLRGVVRTGSEVLLISKYIPGQTLEQMVTHRVLSQGEALKMVRPLSCGVCYLHAKDVVHNDIKLDNIIGEPCRNSLVNPVLVDFGCAMRRVHVDMEGVNQLTPDVDGVMHALISILQGPKRTPRARIPPSTDERLKQFIKGVLEDPERSAAKTLENWPHHLEEELDSVPAVMDDEGLDEASIGVQTLPDENPRPCEPPRAEWDICGFFD</sequence>
<accession>A0A8B7XSE6</accession>
<dbReference type="GeneID" id="110975065"/>
<protein>
    <submittedName>
        <fullName evidence="9 10">Serine/threonine-protein kinase STE20-like isoform X1</fullName>
    </submittedName>
</protein>